<evidence type="ECO:0000256" key="9">
    <source>
        <dbReference type="ARBA" id="ARBA00022840"/>
    </source>
</evidence>
<evidence type="ECO:0000256" key="6">
    <source>
        <dbReference type="ARBA" id="ARBA00022692"/>
    </source>
</evidence>
<protein>
    <recommendedName>
        <fullName evidence="3">histidine kinase</fullName>
        <ecNumber evidence="3">2.7.13.3</ecNumber>
    </recommendedName>
</protein>
<keyword evidence="11" id="KW-0902">Two-component regulatory system</keyword>
<dbReference type="InterPro" id="IPR003660">
    <property type="entry name" value="HAMP_dom"/>
</dbReference>
<reference evidence="15 16" key="1">
    <citation type="submission" date="2023-07" db="EMBL/GenBank/DDBJ databases">
        <title>Comparative genomics of wheat-associated soil bacteria to identify genetic determinants of phenazine resistance.</title>
        <authorList>
            <person name="Mouncey N."/>
        </authorList>
    </citation>
    <scope>NUCLEOTIDE SEQUENCE [LARGE SCALE GENOMIC DNA]</scope>
    <source>
        <strain evidence="15 16">W4I11</strain>
    </source>
</reference>
<dbReference type="InterPro" id="IPR036890">
    <property type="entry name" value="HATPase_C_sf"/>
</dbReference>
<accession>A0ABU0S2N7</accession>
<name>A0ABU0S2N7_9HYPH</name>
<dbReference type="PROSITE" id="PS50885">
    <property type="entry name" value="HAMP"/>
    <property type="match status" value="1"/>
</dbReference>
<evidence type="ECO:0000259" key="13">
    <source>
        <dbReference type="PROSITE" id="PS50109"/>
    </source>
</evidence>
<evidence type="ECO:0000256" key="1">
    <source>
        <dbReference type="ARBA" id="ARBA00000085"/>
    </source>
</evidence>
<dbReference type="InterPro" id="IPR050428">
    <property type="entry name" value="TCS_sensor_his_kinase"/>
</dbReference>
<comment type="subcellular location">
    <subcellularLocation>
        <location evidence="2">Membrane</location>
        <topology evidence="2">Multi-pass membrane protein</topology>
    </subcellularLocation>
</comment>
<dbReference type="PROSITE" id="PS50109">
    <property type="entry name" value="HIS_KIN"/>
    <property type="match status" value="1"/>
</dbReference>
<sequence>MKNRSMTRRLIFSLTATLIVFWLLATIAGMFVMQDEFGEIFDGSLQATTERLTPLVVDDVLQSAEVSDARRQQSLNESTHKGYLTYQVRDATGKVILHSHDVSATPFVAPLKRGFFQDDVSRFYTVPAVNNTIFVQVADSLAHRTEAAVEGGLALLLPVLVLIPVSIIGIWLIVRRSIEPVNDLREAIAGKDSGNLAPIELSTLPRELQPIVTSVNRLLERLRSTLKAEREFTANSAHELRTPLAGALAQTQMLKSELRSEGSKSRLALIEASLQKLIRLVEKLMQLARAEAKIGTSNEAADLGKVLELVIEDFNRASETDGRIRYSRAKAATLVRPVSEDAFAIVLRNLIENALIHGDQQAPVKISLEPGGTVRIANDGPVLGADELVSIRQRFSRGKTTSPGSGLGLSIATELASQMGATLELKSPATNASTGFESILHFS</sequence>
<feature type="domain" description="Histidine kinase" evidence="13">
    <location>
        <begin position="235"/>
        <end position="443"/>
    </location>
</feature>
<keyword evidence="10 12" id="KW-1133">Transmembrane helix</keyword>
<dbReference type="PANTHER" id="PTHR45436:SF14">
    <property type="entry name" value="SENSOR PROTEIN QSEC"/>
    <property type="match status" value="1"/>
</dbReference>
<dbReference type="InterPro" id="IPR003661">
    <property type="entry name" value="HisK_dim/P_dom"/>
</dbReference>
<dbReference type="Pfam" id="PF00512">
    <property type="entry name" value="HisKA"/>
    <property type="match status" value="1"/>
</dbReference>
<feature type="transmembrane region" description="Helical" evidence="12">
    <location>
        <begin position="12"/>
        <end position="33"/>
    </location>
</feature>
<evidence type="ECO:0000256" key="10">
    <source>
        <dbReference type="ARBA" id="ARBA00022989"/>
    </source>
</evidence>
<dbReference type="Proteomes" id="UP001237780">
    <property type="component" value="Unassembled WGS sequence"/>
</dbReference>
<dbReference type="EMBL" id="JAUSZT010000001">
    <property type="protein sequence ID" value="MDQ0995040.1"/>
    <property type="molecule type" value="Genomic_DNA"/>
</dbReference>
<keyword evidence="12" id="KW-0472">Membrane</keyword>
<evidence type="ECO:0000313" key="16">
    <source>
        <dbReference type="Proteomes" id="UP001237780"/>
    </source>
</evidence>
<dbReference type="Gene3D" id="3.30.565.10">
    <property type="entry name" value="Histidine kinase-like ATPase, C-terminal domain"/>
    <property type="match status" value="1"/>
</dbReference>
<dbReference type="CDD" id="cd00075">
    <property type="entry name" value="HATPase"/>
    <property type="match status" value="1"/>
</dbReference>
<keyword evidence="16" id="KW-1185">Reference proteome</keyword>
<dbReference type="SUPFAM" id="SSF47384">
    <property type="entry name" value="Homodimeric domain of signal transducing histidine kinase"/>
    <property type="match status" value="1"/>
</dbReference>
<dbReference type="InterPro" id="IPR003594">
    <property type="entry name" value="HATPase_dom"/>
</dbReference>
<dbReference type="Pfam" id="PF02518">
    <property type="entry name" value="HATPase_c"/>
    <property type="match status" value="1"/>
</dbReference>
<organism evidence="15 16">
    <name type="scientific">Phyllobacterium ifriqiyense</name>
    <dbReference type="NCBI Taxonomy" id="314238"/>
    <lineage>
        <taxon>Bacteria</taxon>
        <taxon>Pseudomonadati</taxon>
        <taxon>Pseudomonadota</taxon>
        <taxon>Alphaproteobacteria</taxon>
        <taxon>Hyphomicrobiales</taxon>
        <taxon>Phyllobacteriaceae</taxon>
        <taxon>Phyllobacterium</taxon>
    </lineage>
</organism>
<keyword evidence="6 12" id="KW-0812">Transmembrane</keyword>
<evidence type="ECO:0000256" key="8">
    <source>
        <dbReference type="ARBA" id="ARBA00022777"/>
    </source>
</evidence>
<feature type="domain" description="HAMP" evidence="14">
    <location>
        <begin position="175"/>
        <end position="227"/>
    </location>
</feature>
<comment type="caution">
    <text evidence="15">The sequence shown here is derived from an EMBL/GenBank/DDBJ whole genome shotgun (WGS) entry which is preliminary data.</text>
</comment>
<evidence type="ECO:0000256" key="5">
    <source>
        <dbReference type="ARBA" id="ARBA00022679"/>
    </source>
</evidence>
<proteinExistence type="predicted"/>
<evidence type="ECO:0000256" key="11">
    <source>
        <dbReference type="ARBA" id="ARBA00023012"/>
    </source>
</evidence>
<evidence type="ECO:0000256" key="4">
    <source>
        <dbReference type="ARBA" id="ARBA00022553"/>
    </source>
</evidence>
<comment type="catalytic activity">
    <reaction evidence="1">
        <text>ATP + protein L-histidine = ADP + protein N-phospho-L-histidine.</text>
        <dbReference type="EC" id="2.7.13.3"/>
    </reaction>
</comment>
<dbReference type="EC" id="2.7.13.3" evidence="3"/>
<dbReference type="SMART" id="SM00388">
    <property type="entry name" value="HisKA"/>
    <property type="match status" value="1"/>
</dbReference>
<keyword evidence="9" id="KW-0067">ATP-binding</keyword>
<keyword evidence="5 15" id="KW-0808">Transferase</keyword>
<dbReference type="SUPFAM" id="SSF55874">
    <property type="entry name" value="ATPase domain of HSP90 chaperone/DNA topoisomerase II/histidine kinase"/>
    <property type="match status" value="1"/>
</dbReference>
<evidence type="ECO:0000256" key="3">
    <source>
        <dbReference type="ARBA" id="ARBA00012438"/>
    </source>
</evidence>
<evidence type="ECO:0000256" key="12">
    <source>
        <dbReference type="SAM" id="Phobius"/>
    </source>
</evidence>
<dbReference type="InterPro" id="IPR013727">
    <property type="entry name" value="2CSK_N"/>
</dbReference>
<gene>
    <name evidence="15" type="ORF">QFZ34_000217</name>
</gene>
<dbReference type="CDD" id="cd00082">
    <property type="entry name" value="HisKA"/>
    <property type="match status" value="1"/>
</dbReference>
<evidence type="ECO:0000256" key="7">
    <source>
        <dbReference type="ARBA" id="ARBA00022741"/>
    </source>
</evidence>
<dbReference type="SMART" id="SM00387">
    <property type="entry name" value="HATPase_c"/>
    <property type="match status" value="1"/>
</dbReference>
<evidence type="ECO:0000259" key="14">
    <source>
        <dbReference type="PROSITE" id="PS50885"/>
    </source>
</evidence>
<dbReference type="Pfam" id="PF08521">
    <property type="entry name" value="2CSK_N"/>
    <property type="match status" value="1"/>
</dbReference>
<dbReference type="InterPro" id="IPR036097">
    <property type="entry name" value="HisK_dim/P_sf"/>
</dbReference>
<keyword evidence="7" id="KW-0547">Nucleotide-binding</keyword>
<feature type="transmembrane region" description="Helical" evidence="12">
    <location>
        <begin position="153"/>
        <end position="174"/>
    </location>
</feature>
<keyword evidence="4" id="KW-0597">Phosphoprotein</keyword>
<dbReference type="Gene3D" id="1.10.287.130">
    <property type="match status" value="1"/>
</dbReference>
<evidence type="ECO:0000256" key="2">
    <source>
        <dbReference type="ARBA" id="ARBA00004141"/>
    </source>
</evidence>
<dbReference type="RefSeq" id="WP_307275693.1">
    <property type="nucleotide sequence ID" value="NZ_JAUSZT010000001.1"/>
</dbReference>
<evidence type="ECO:0000313" key="15">
    <source>
        <dbReference type="EMBL" id="MDQ0995040.1"/>
    </source>
</evidence>
<dbReference type="InterPro" id="IPR005467">
    <property type="entry name" value="His_kinase_dom"/>
</dbReference>
<dbReference type="PANTHER" id="PTHR45436">
    <property type="entry name" value="SENSOR HISTIDINE KINASE YKOH"/>
    <property type="match status" value="1"/>
</dbReference>
<dbReference type="GO" id="GO:0004673">
    <property type="term" value="F:protein histidine kinase activity"/>
    <property type="evidence" value="ECO:0007669"/>
    <property type="project" value="UniProtKB-EC"/>
</dbReference>
<keyword evidence="8 15" id="KW-0418">Kinase</keyword>